<feature type="non-terminal residue" evidence="1">
    <location>
        <position position="1"/>
    </location>
</feature>
<name>A0AC60P3D1_IXOPE</name>
<dbReference type="EMBL" id="JABSTQ010011224">
    <property type="protein sequence ID" value="KAG0413884.1"/>
    <property type="molecule type" value="Genomic_DNA"/>
</dbReference>
<evidence type="ECO:0000313" key="2">
    <source>
        <dbReference type="Proteomes" id="UP000805193"/>
    </source>
</evidence>
<reference evidence="1 2" key="1">
    <citation type="journal article" date="2020" name="Cell">
        <title>Large-Scale Comparative Analyses of Tick Genomes Elucidate Their Genetic Diversity and Vector Capacities.</title>
        <authorList>
            <consortium name="Tick Genome and Microbiome Consortium (TIGMIC)"/>
            <person name="Jia N."/>
            <person name="Wang J."/>
            <person name="Shi W."/>
            <person name="Du L."/>
            <person name="Sun Y."/>
            <person name="Zhan W."/>
            <person name="Jiang J.F."/>
            <person name="Wang Q."/>
            <person name="Zhang B."/>
            <person name="Ji P."/>
            <person name="Bell-Sakyi L."/>
            <person name="Cui X.M."/>
            <person name="Yuan T.T."/>
            <person name="Jiang B.G."/>
            <person name="Yang W.F."/>
            <person name="Lam T.T."/>
            <person name="Chang Q.C."/>
            <person name="Ding S.J."/>
            <person name="Wang X.J."/>
            <person name="Zhu J.G."/>
            <person name="Ruan X.D."/>
            <person name="Zhao L."/>
            <person name="Wei J.T."/>
            <person name="Ye R.Z."/>
            <person name="Que T.C."/>
            <person name="Du C.H."/>
            <person name="Zhou Y.H."/>
            <person name="Cheng J.X."/>
            <person name="Dai P.F."/>
            <person name="Guo W.B."/>
            <person name="Han X.H."/>
            <person name="Huang E.J."/>
            <person name="Li L.F."/>
            <person name="Wei W."/>
            <person name="Gao Y.C."/>
            <person name="Liu J.Z."/>
            <person name="Shao H.Z."/>
            <person name="Wang X."/>
            <person name="Wang C.C."/>
            <person name="Yang T.C."/>
            <person name="Huo Q.B."/>
            <person name="Li W."/>
            <person name="Chen H.Y."/>
            <person name="Chen S.E."/>
            <person name="Zhou L.G."/>
            <person name="Ni X.B."/>
            <person name="Tian J.H."/>
            <person name="Sheng Y."/>
            <person name="Liu T."/>
            <person name="Pan Y.S."/>
            <person name="Xia L.Y."/>
            <person name="Li J."/>
            <person name="Zhao F."/>
            <person name="Cao W.C."/>
        </authorList>
    </citation>
    <scope>NUCLEOTIDE SEQUENCE [LARGE SCALE GENOMIC DNA]</scope>
    <source>
        <strain evidence="1">Iper-2018</strain>
    </source>
</reference>
<evidence type="ECO:0000313" key="1">
    <source>
        <dbReference type="EMBL" id="KAG0413884.1"/>
    </source>
</evidence>
<protein>
    <submittedName>
        <fullName evidence="1">Uncharacterized protein</fullName>
    </submittedName>
</protein>
<accession>A0AC60P3D1</accession>
<dbReference type="Proteomes" id="UP000805193">
    <property type="component" value="Unassembled WGS sequence"/>
</dbReference>
<keyword evidence="2" id="KW-1185">Reference proteome</keyword>
<gene>
    <name evidence="1" type="ORF">HPB47_008946</name>
</gene>
<organism evidence="1 2">
    <name type="scientific">Ixodes persulcatus</name>
    <name type="common">Taiga tick</name>
    <dbReference type="NCBI Taxonomy" id="34615"/>
    <lineage>
        <taxon>Eukaryota</taxon>
        <taxon>Metazoa</taxon>
        <taxon>Ecdysozoa</taxon>
        <taxon>Arthropoda</taxon>
        <taxon>Chelicerata</taxon>
        <taxon>Arachnida</taxon>
        <taxon>Acari</taxon>
        <taxon>Parasitiformes</taxon>
        <taxon>Ixodida</taxon>
        <taxon>Ixodoidea</taxon>
        <taxon>Ixodidae</taxon>
        <taxon>Ixodinae</taxon>
        <taxon>Ixodes</taxon>
    </lineage>
</organism>
<comment type="caution">
    <text evidence="1">The sequence shown here is derived from an EMBL/GenBank/DDBJ whole genome shotgun (WGS) entry which is preliminary data.</text>
</comment>
<proteinExistence type="predicted"/>
<sequence length="424" mass="47387">PFFLNREKAPKREYFTADGYHIHRILGVRKMSKLIKVHVKKKLGAQWIGVRHCLELPQIYSCSHCTLVQPLQDKRPQVVVVPELHPPPRTMPASHRLPANDTILAVPDLPNRMTGEEGLEEVPAVGSWYICRTVAAYSPSVFLDLNSVRMALRFFFFVLLKYCSHAAAKAVSRVMLTVLALLTYLTTQRFINAQQFQLHYMCSQYKEVALQALTTTRGETLLDLGSGPMILNALLASSRFKHIVLSDLAESNTLELNKWLKKDEDAIDWTFCAEMIAALEGYGDVKKGALEILERTRSAIRKVVPCDVLMPGVLPEEHRETFDVIVSSGCLESATADHESYRKVVCNVGTLAKPGGLLVLVGAGRVKSYPVGTVDFAHANVTEDVLKQAVTEAGFEMKVFLSKTIPKFIQNIDEFFFVLAARKV</sequence>